<keyword evidence="2" id="KW-1185">Reference proteome</keyword>
<dbReference type="EMBL" id="CP030850">
    <property type="protein sequence ID" value="AXE19681.1"/>
    <property type="molecule type" value="Genomic_DNA"/>
</dbReference>
<dbReference type="OrthoDB" id="982713at2"/>
<accession>A0A344TM10</accession>
<protein>
    <submittedName>
        <fullName evidence="1">Uncharacterized protein</fullName>
    </submittedName>
</protein>
<proteinExistence type="predicted"/>
<dbReference type="RefSeq" id="WP_114068449.1">
    <property type="nucleotide sequence ID" value="NZ_CP030850.1"/>
</dbReference>
<dbReference type="KEGG" id="run:DR864_19035"/>
<reference evidence="1 2" key="1">
    <citation type="submission" date="2018-07" db="EMBL/GenBank/DDBJ databases">
        <title>Genome sequencing of Runella.</title>
        <authorList>
            <person name="Baek M.-G."/>
            <person name="Yi H."/>
        </authorList>
    </citation>
    <scope>NUCLEOTIDE SEQUENCE [LARGE SCALE GENOMIC DNA]</scope>
    <source>
        <strain evidence="1 2">HYN0085</strain>
    </source>
</reference>
<evidence type="ECO:0000313" key="2">
    <source>
        <dbReference type="Proteomes" id="UP000251993"/>
    </source>
</evidence>
<organism evidence="1 2">
    <name type="scientific">Runella rosea</name>
    <dbReference type="NCBI Taxonomy" id="2259595"/>
    <lineage>
        <taxon>Bacteria</taxon>
        <taxon>Pseudomonadati</taxon>
        <taxon>Bacteroidota</taxon>
        <taxon>Cytophagia</taxon>
        <taxon>Cytophagales</taxon>
        <taxon>Spirosomataceae</taxon>
        <taxon>Runella</taxon>
    </lineage>
</organism>
<gene>
    <name evidence="1" type="ORF">DR864_19035</name>
</gene>
<evidence type="ECO:0000313" key="1">
    <source>
        <dbReference type="EMBL" id="AXE19681.1"/>
    </source>
</evidence>
<sequence length="79" mass="9112">MIQTFTPDDVIRYVYEETTDEENTLIEDALIGDQELLEFYLDTLEIKSLMTKIERAPSNRAVSNILEYSRNYTGSQSVA</sequence>
<dbReference type="AlphaFoldDB" id="A0A344TM10"/>
<dbReference type="Proteomes" id="UP000251993">
    <property type="component" value="Chromosome"/>
</dbReference>
<name>A0A344TM10_9BACT</name>